<accession>A0ABQ1JF53</accession>
<comment type="caution">
    <text evidence="6">The sequence shown here is derived from an EMBL/GenBank/DDBJ whole genome shotgun (WGS) entry which is preliminary data.</text>
</comment>
<evidence type="ECO:0000256" key="1">
    <source>
        <dbReference type="ARBA" id="ARBA00009881"/>
    </source>
</evidence>
<dbReference type="CDD" id="cd04730">
    <property type="entry name" value="NPD_like"/>
    <property type="match status" value="1"/>
</dbReference>
<evidence type="ECO:0000256" key="3">
    <source>
        <dbReference type="ARBA" id="ARBA00022643"/>
    </source>
</evidence>
<evidence type="ECO:0000313" key="7">
    <source>
        <dbReference type="Proteomes" id="UP000628854"/>
    </source>
</evidence>
<protein>
    <submittedName>
        <fullName evidence="6">2-nitropropane dioxygenase</fullName>
    </submittedName>
</protein>
<name>A0ABQ1JF53_9PROT</name>
<dbReference type="Gene3D" id="3.20.20.70">
    <property type="entry name" value="Aldolase class I"/>
    <property type="match status" value="1"/>
</dbReference>
<dbReference type="InterPro" id="IPR013785">
    <property type="entry name" value="Aldolase_TIM"/>
</dbReference>
<evidence type="ECO:0000313" key="6">
    <source>
        <dbReference type="EMBL" id="GGB67385.1"/>
    </source>
</evidence>
<dbReference type="RefSeq" id="WP_084394708.1">
    <property type="nucleotide sequence ID" value="NZ_BMKF01000001.1"/>
</dbReference>
<keyword evidence="6" id="KW-0223">Dioxygenase</keyword>
<dbReference type="Pfam" id="PF03060">
    <property type="entry name" value="NMO"/>
    <property type="match status" value="1"/>
</dbReference>
<keyword evidence="7" id="KW-1185">Reference proteome</keyword>
<evidence type="ECO:0000256" key="2">
    <source>
        <dbReference type="ARBA" id="ARBA00022630"/>
    </source>
</evidence>
<evidence type="ECO:0000256" key="5">
    <source>
        <dbReference type="ARBA" id="ARBA00023033"/>
    </source>
</evidence>
<keyword evidence="3" id="KW-0288">FMN</keyword>
<dbReference type="PANTHER" id="PTHR42747">
    <property type="entry name" value="NITRONATE MONOOXYGENASE-RELATED"/>
    <property type="match status" value="1"/>
</dbReference>
<keyword evidence="4" id="KW-0560">Oxidoreductase</keyword>
<dbReference type="EMBL" id="BMKF01000001">
    <property type="protein sequence ID" value="GGB67385.1"/>
    <property type="molecule type" value="Genomic_DNA"/>
</dbReference>
<dbReference type="GO" id="GO:0051213">
    <property type="term" value="F:dioxygenase activity"/>
    <property type="evidence" value="ECO:0007669"/>
    <property type="project" value="UniProtKB-KW"/>
</dbReference>
<dbReference type="InterPro" id="IPR004136">
    <property type="entry name" value="NMO"/>
</dbReference>
<sequence length="317" mass="33007">MALDETLVRGLKLPLICAPMFLVSGPELVSAACRNGVIGAFPTANARTPDILNEWLLAITGICSHAGDSQPAALWAANLVTHPTNARFEADLALVEAYRAPIVISALGGPARLVERAHRWGGKVFADVNSVPYARKAVDAGVDGLILVSSGAGGHTGAMNGLAFLEAVRAFFAGPVALGGGLSTGAGIRAVEVAGADLAVMGTAFIATHESLATPPYKQMLVDAEFEDLTLTSAVTGVPANWLRSTLIAEGMDPNQSSADMVVDFTERDSKPKRWKNVWSAGHGVGGTKAVESAGDLIARLHEEYLASARAPSRFIV</sequence>
<comment type="similarity">
    <text evidence="1">Belongs to the nitronate monooxygenase family. NMO class I subfamily.</text>
</comment>
<reference evidence="7" key="1">
    <citation type="journal article" date="2019" name="Int. J. Syst. Evol. Microbiol.">
        <title>The Global Catalogue of Microorganisms (GCM) 10K type strain sequencing project: providing services to taxonomists for standard genome sequencing and annotation.</title>
        <authorList>
            <consortium name="The Broad Institute Genomics Platform"/>
            <consortium name="The Broad Institute Genome Sequencing Center for Infectious Disease"/>
            <person name="Wu L."/>
            <person name="Ma J."/>
        </authorList>
    </citation>
    <scope>NUCLEOTIDE SEQUENCE [LARGE SCALE GENOMIC DNA]</scope>
    <source>
        <strain evidence="7">CGMCC 1.15928</strain>
    </source>
</reference>
<evidence type="ECO:0000256" key="4">
    <source>
        <dbReference type="ARBA" id="ARBA00023002"/>
    </source>
</evidence>
<proteinExistence type="inferred from homology"/>
<keyword evidence="2" id="KW-0285">Flavoprotein</keyword>
<organism evidence="6 7">
    <name type="scientific">Henriciella pelagia</name>
    <dbReference type="NCBI Taxonomy" id="1977912"/>
    <lineage>
        <taxon>Bacteria</taxon>
        <taxon>Pseudomonadati</taxon>
        <taxon>Pseudomonadota</taxon>
        <taxon>Alphaproteobacteria</taxon>
        <taxon>Hyphomonadales</taxon>
        <taxon>Hyphomonadaceae</taxon>
        <taxon>Henriciella</taxon>
    </lineage>
</organism>
<gene>
    <name evidence="6" type="ORF">GCM10011503_15220</name>
</gene>
<dbReference type="SUPFAM" id="SSF51412">
    <property type="entry name" value="Inosine monophosphate dehydrogenase (IMPDH)"/>
    <property type="match status" value="1"/>
</dbReference>
<dbReference type="Proteomes" id="UP000628854">
    <property type="component" value="Unassembled WGS sequence"/>
</dbReference>
<keyword evidence="5" id="KW-0503">Monooxygenase</keyword>
<dbReference type="PANTHER" id="PTHR42747:SF4">
    <property type="entry name" value="BLR1330 PROTEIN"/>
    <property type="match status" value="1"/>
</dbReference>